<proteinExistence type="predicted"/>
<dbReference type="AlphaFoldDB" id="A0A5N6Z8T9"/>
<feature type="compositionally biased region" description="Acidic residues" evidence="1">
    <location>
        <begin position="508"/>
        <end position="524"/>
    </location>
</feature>
<feature type="compositionally biased region" description="Polar residues" evidence="1">
    <location>
        <begin position="463"/>
        <end position="478"/>
    </location>
</feature>
<feature type="compositionally biased region" description="Basic and acidic residues" evidence="1">
    <location>
        <begin position="496"/>
        <end position="507"/>
    </location>
</feature>
<dbReference type="EMBL" id="ML739129">
    <property type="protein sequence ID" value="KAE8352470.1"/>
    <property type="molecule type" value="Genomic_DNA"/>
</dbReference>
<feature type="region of interest" description="Disordered" evidence="1">
    <location>
        <begin position="126"/>
        <end position="145"/>
    </location>
</feature>
<dbReference type="Proteomes" id="UP000327118">
    <property type="component" value="Unassembled WGS sequence"/>
</dbReference>
<feature type="compositionally biased region" description="Low complexity" evidence="1">
    <location>
        <begin position="446"/>
        <end position="462"/>
    </location>
</feature>
<evidence type="ECO:0000256" key="1">
    <source>
        <dbReference type="SAM" id="MobiDB-lite"/>
    </source>
</evidence>
<dbReference type="OrthoDB" id="5404004at2759"/>
<protein>
    <submittedName>
        <fullName evidence="2">Uncharacterized protein</fullName>
    </submittedName>
</protein>
<reference evidence="3" key="1">
    <citation type="submission" date="2019-04" db="EMBL/GenBank/DDBJ databases">
        <title>Friends and foes A comparative genomics studyof 23 Aspergillus species from section Flavi.</title>
        <authorList>
            <consortium name="DOE Joint Genome Institute"/>
            <person name="Kjaerbolling I."/>
            <person name="Vesth T."/>
            <person name="Frisvad J.C."/>
            <person name="Nybo J.L."/>
            <person name="Theobald S."/>
            <person name="Kildgaard S."/>
            <person name="Isbrandt T."/>
            <person name="Kuo A."/>
            <person name="Sato A."/>
            <person name="Lyhne E.K."/>
            <person name="Kogle M.E."/>
            <person name="Wiebenga A."/>
            <person name="Kun R.S."/>
            <person name="Lubbers R.J."/>
            <person name="Makela M.R."/>
            <person name="Barry K."/>
            <person name="Chovatia M."/>
            <person name="Clum A."/>
            <person name="Daum C."/>
            <person name="Haridas S."/>
            <person name="He G."/>
            <person name="LaButti K."/>
            <person name="Lipzen A."/>
            <person name="Mondo S."/>
            <person name="Riley R."/>
            <person name="Salamov A."/>
            <person name="Simmons B.A."/>
            <person name="Magnuson J.K."/>
            <person name="Henrissat B."/>
            <person name="Mortensen U.H."/>
            <person name="Larsen T.O."/>
            <person name="Devries R.P."/>
            <person name="Grigoriev I.V."/>
            <person name="Machida M."/>
            <person name="Baker S.E."/>
            <person name="Andersen M.R."/>
        </authorList>
    </citation>
    <scope>NUCLEOTIDE SEQUENCE [LARGE SCALE GENOMIC DNA]</scope>
    <source>
        <strain evidence="3">CBS 553.77</strain>
    </source>
</reference>
<feature type="compositionally biased region" description="Basic and acidic residues" evidence="1">
    <location>
        <begin position="411"/>
        <end position="427"/>
    </location>
</feature>
<accession>A0A5N6Z8T9</accession>
<feature type="compositionally biased region" description="Polar residues" evidence="1">
    <location>
        <begin position="215"/>
        <end position="232"/>
    </location>
</feature>
<evidence type="ECO:0000313" key="2">
    <source>
        <dbReference type="EMBL" id="KAE8352470.1"/>
    </source>
</evidence>
<feature type="region of interest" description="Disordered" evidence="1">
    <location>
        <begin position="370"/>
        <end position="587"/>
    </location>
</feature>
<organism evidence="2 3">
    <name type="scientific">Aspergillus coremiiformis</name>
    <dbReference type="NCBI Taxonomy" id="138285"/>
    <lineage>
        <taxon>Eukaryota</taxon>
        <taxon>Fungi</taxon>
        <taxon>Dikarya</taxon>
        <taxon>Ascomycota</taxon>
        <taxon>Pezizomycotina</taxon>
        <taxon>Eurotiomycetes</taxon>
        <taxon>Eurotiomycetidae</taxon>
        <taxon>Eurotiales</taxon>
        <taxon>Aspergillaceae</taxon>
        <taxon>Aspergillus</taxon>
        <taxon>Aspergillus subgen. Circumdati</taxon>
    </lineage>
</organism>
<gene>
    <name evidence="2" type="ORF">BDV28DRAFT_125157</name>
</gene>
<feature type="compositionally biased region" description="Polar residues" evidence="1">
    <location>
        <begin position="561"/>
        <end position="575"/>
    </location>
</feature>
<sequence>MARGLFMGKPRAPRDTDVSKPVSKYTGPRPRNDPKALGNGSTPHHTPIHQAHWDFRRPRTSDGRRHDRKVEQPGHGFDFRIAVPPAEAIPPPTDSQSGSEENMIGIALGSPRLVDAQNTFARMQETALEPTQERSKAPQLQRKPSKWRKIGGLFKAKNATASCTSQPFYQVQGHVSREAPLLQGSSHSIDYQPREANPVTNMEVWACLGLENKPDQGNQQSAKTAHGSTQDDQSVEPEPGPLLQVDIPSVELERYSVMFSALLNKNEPSLLNRRSKRLEIMSAPDIEASPPPPELLPPQQNIAASPSANSPRLSLFPATPNGQVSNIPDTQNRRRSPSPLPRNQVARAKSRQEDTSNEEHVVFMLHSEAVGSHKHQESESSFVSTTSIGPGDETLLVRRLKPVQTYVDPTGEPKWEMVSKRKPPTDKPKKKSPPALSLNTHVLPAEPTSSESTVSSSILSPLTQRFSPLGSNKTTISPADTIRMPLGNDTASENSKTTDEPTDRIPDQESESEAEAEQGQEQDPAEPPPTIEISIARSVSVSKRKQVLVPVGRRADRFTPRTITPQLVNGQSRYQHGNPKATRVETV</sequence>
<name>A0A5N6Z8T9_9EURO</name>
<feature type="region of interest" description="Disordered" evidence="1">
    <location>
        <begin position="1"/>
        <end position="101"/>
    </location>
</feature>
<evidence type="ECO:0000313" key="3">
    <source>
        <dbReference type="Proteomes" id="UP000327118"/>
    </source>
</evidence>
<feature type="region of interest" description="Disordered" evidence="1">
    <location>
        <begin position="212"/>
        <end position="243"/>
    </location>
</feature>
<feature type="compositionally biased region" description="Basic and acidic residues" evidence="1">
    <location>
        <begin position="51"/>
        <end position="72"/>
    </location>
</feature>
<keyword evidence="3" id="KW-1185">Reference proteome</keyword>
<feature type="compositionally biased region" description="Polar residues" evidence="1">
    <location>
        <begin position="379"/>
        <end position="388"/>
    </location>
</feature>
<feature type="compositionally biased region" description="Polar residues" evidence="1">
    <location>
        <begin position="299"/>
        <end position="312"/>
    </location>
</feature>
<feature type="compositionally biased region" description="Polar residues" evidence="1">
    <location>
        <begin position="320"/>
        <end position="330"/>
    </location>
</feature>
<feature type="region of interest" description="Disordered" evidence="1">
    <location>
        <begin position="284"/>
        <end position="357"/>
    </location>
</feature>